<keyword evidence="2" id="KW-1185">Reference proteome</keyword>
<dbReference type="AlphaFoldDB" id="A0A9X3XN88"/>
<organism evidence="1 2">
    <name type="scientific">Clostridium tertium</name>
    <dbReference type="NCBI Taxonomy" id="1559"/>
    <lineage>
        <taxon>Bacteria</taxon>
        <taxon>Bacillati</taxon>
        <taxon>Bacillota</taxon>
        <taxon>Clostridia</taxon>
        <taxon>Eubacteriales</taxon>
        <taxon>Clostridiaceae</taxon>
        <taxon>Clostridium</taxon>
    </lineage>
</organism>
<name>A0A9X3XN88_9CLOT</name>
<gene>
    <name evidence="1" type="ORF">NE398_07710</name>
</gene>
<accession>A0A9X3XN88</accession>
<reference evidence="1" key="1">
    <citation type="submission" date="2022-05" db="EMBL/GenBank/DDBJ databases">
        <title>Draft genome sequence of Clostridium tertium strain CP3 isolated from Peru.</title>
        <authorList>
            <person name="Hurtado R."/>
            <person name="Lima L."/>
            <person name="Sousa T."/>
            <person name="Jaiswal A.K."/>
            <person name="Tiwari S."/>
            <person name="Maturrano L."/>
            <person name="Brenig B."/>
            <person name="Azevedo V."/>
        </authorList>
    </citation>
    <scope>NUCLEOTIDE SEQUENCE</scope>
    <source>
        <strain evidence="1">CP3</strain>
    </source>
</reference>
<dbReference type="RefSeq" id="WP_272470229.1">
    <property type="nucleotide sequence ID" value="NZ_JAMRYU010000006.1"/>
</dbReference>
<dbReference type="EMBL" id="JAMRYU010000006">
    <property type="protein sequence ID" value="MDC4240047.1"/>
    <property type="molecule type" value="Genomic_DNA"/>
</dbReference>
<dbReference type="Proteomes" id="UP001141183">
    <property type="component" value="Unassembled WGS sequence"/>
</dbReference>
<evidence type="ECO:0000313" key="1">
    <source>
        <dbReference type="EMBL" id="MDC4240047.1"/>
    </source>
</evidence>
<comment type="caution">
    <text evidence="1">The sequence shown here is derived from an EMBL/GenBank/DDBJ whole genome shotgun (WGS) entry which is preliminary data.</text>
</comment>
<evidence type="ECO:0000313" key="2">
    <source>
        <dbReference type="Proteomes" id="UP001141183"/>
    </source>
</evidence>
<sequence length="97" mass="11498">MSLKIILFKTGCFDYIENMDLEESLEIIEEAINDYFEERIYSRYILDNQLLQFNGTGMGYLEYKKELGYSNNNDDNKEIDKDKIRNEAEETLSKIFG</sequence>
<protein>
    <submittedName>
        <fullName evidence="1">Uncharacterized protein</fullName>
    </submittedName>
</protein>
<proteinExistence type="predicted"/>